<protein>
    <submittedName>
        <fullName evidence="1">Uncharacterized protein</fullName>
    </submittedName>
</protein>
<evidence type="ECO:0000313" key="2">
    <source>
        <dbReference type="Proteomes" id="UP000649617"/>
    </source>
</evidence>
<feature type="non-terminal residue" evidence="1">
    <location>
        <position position="154"/>
    </location>
</feature>
<dbReference type="Proteomes" id="UP000649617">
    <property type="component" value="Unassembled WGS sequence"/>
</dbReference>
<comment type="caution">
    <text evidence="1">The sequence shown here is derived from an EMBL/GenBank/DDBJ whole genome shotgun (WGS) entry which is preliminary data.</text>
</comment>
<dbReference type="EMBL" id="CAJNIZ010008029">
    <property type="protein sequence ID" value="CAE7263538.1"/>
    <property type="molecule type" value="Genomic_DNA"/>
</dbReference>
<sequence>EMAENEITSSALNGHLECGLATAQKELQSLRQHTSDQLKSLDERLSKSTELLQNCGLAEKLAELEAEVAEQAITNSAVNGHLEGALHTAQKELQCLRELMADQTGSLEKLFSQSVSRLEADLSEQAITNSALNGHLECGLATSKQELESMRVYT</sequence>
<organism evidence="1 2">
    <name type="scientific">Symbiodinium pilosum</name>
    <name type="common">Dinoflagellate</name>
    <dbReference type="NCBI Taxonomy" id="2952"/>
    <lineage>
        <taxon>Eukaryota</taxon>
        <taxon>Sar</taxon>
        <taxon>Alveolata</taxon>
        <taxon>Dinophyceae</taxon>
        <taxon>Suessiales</taxon>
        <taxon>Symbiodiniaceae</taxon>
        <taxon>Symbiodinium</taxon>
    </lineage>
</organism>
<gene>
    <name evidence="1" type="ORF">SPIL2461_LOCUS5610</name>
</gene>
<proteinExistence type="predicted"/>
<evidence type="ECO:0000313" key="1">
    <source>
        <dbReference type="EMBL" id="CAE7263538.1"/>
    </source>
</evidence>
<feature type="non-terminal residue" evidence="1">
    <location>
        <position position="1"/>
    </location>
</feature>
<accession>A0A812MP84</accession>
<dbReference type="OrthoDB" id="422442at2759"/>
<name>A0A812MP84_SYMPI</name>
<dbReference type="AlphaFoldDB" id="A0A812MP84"/>
<reference evidence="1" key="1">
    <citation type="submission" date="2021-02" db="EMBL/GenBank/DDBJ databases">
        <authorList>
            <person name="Dougan E. K."/>
            <person name="Rhodes N."/>
            <person name="Thang M."/>
            <person name="Chan C."/>
        </authorList>
    </citation>
    <scope>NUCLEOTIDE SEQUENCE</scope>
</reference>
<keyword evidence="2" id="KW-1185">Reference proteome</keyword>